<comment type="caution">
    <text evidence="1">The sequence shown here is derived from an EMBL/GenBank/DDBJ whole genome shotgun (WGS) entry which is preliminary data.</text>
</comment>
<name>A0ABT1Z2L9_9RHOB</name>
<dbReference type="EMBL" id="JANKJG010000009">
    <property type="protein sequence ID" value="MCR8827363.1"/>
    <property type="molecule type" value="Genomic_DNA"/>
</dbReference>
<gene>
    <name evidence="1" type="ORF">NTA49_12530</name>
</gene>
<protein>
    <submittedName>
        <fullName evidence="1">PAAR domain-containing protein</fullName>
    </submittedName>
</protein>
<dbReference type="Pfam" id="PF05488">
    <property type="entry name" value="PAAR_motif"/>
    <property type="match status" value="1"/>
</dbReference>
<sequence>MPGPPQARVGDTHIGACTLGAPMPILPPCALTVLVAKRPAARVTDIVMGATATPAGPVPTPHPLAKGSMTVLIQKLPAIRIGDMCGMGGVVNLGEFTVFTGG</sequence>
<reference evidence="1" key="1">
    <citation type="submission" date="2022-07" db="EMBL/GenBank/DDBJ databases">
        <title>Pseudosulfitobacter sp. strain AP-MA-4, whole genome sequence.</title>
        <authorList>
            <person name="Jiang Y."/>
        </authorList>
    </citation>
    <scope>NUCLEOTIDE SEQUENCE</scope>
    <source>
        <strain evidence="1">AP-MA-4</strain>
    </source>
</reference>
<dbReference type="InterPro" id="IPR008727">
    <property type="entry name" value="PAAR_motif"/>
</dbReference>
<dbReference type="Proteomes" id="UP001165396">
    <property type="component" value="Unassembled WGS sequence"/>
</dbReference>
<dbReference type="Gene3D" id="2.60.200.60">
    <property type="match status" value="1"/>
</dbReference>
<dbReference type="RefSeq" id="WP_258295134.1">
    <property type="nucleotide sequence ID" value="NZ_JANKJG010000009.1"/>
</dbReference>
<evidence type="ECO:0000313" key="1">
    <source>
        <dbReference type="EMBL" id="MCR8827363.1"/>
    </source>
</evidence>
<accession>A0ABT1Z2L9</accession>
<evidence type="ECO:0000313" key="2">
    <source>
        <dbReference type="Proteomes" id="UP001165396"/>
    </source>
</evidence>
<proteinExistence type="predicted"/>
<keyword evidence="2" id="KW-1185">Reference proteome</keyword>
<organism evidence="1 2">
    <name type="scientific">Pseudosulfitobacter koreensis</name>
    <dbReference type="NCBI Taxonomy" id="2968472"/>
    <lineage>
        <taxon>Bacteria</taxon>
        <taxon>Pseudomonadati</taxon>
        <taxon>Pseudomonadota</taxon>
        <taxon>Alphaproteobacteria</taxon>
        <taxon>Rhodobacterales</taxon>
        <taxon>Roseobacteraceae</taxon>
        <taxon>Pseudosulfitobacter</taxon>
    </lineage>
</organism>